<keyword evidence="1" id="KW-0812">Transmembrane</keyword>
<protein>
    <submittedName>
        <fullName evidence="2">DUF3006 domain-containing protein</fullName>
    </submittedName>
</protein>
<dbReference type="AlphaFoldDB" id="A0A9D9HYP8"/>
<feature type="transmembrane region" description="Helical" evidence="1">
    <location>
        <begin position="12"/>
        <end position="35"/>
    </location>
</feature>
<evidence type="ECO:0000313" key="3">
    <source>
        <dbReference type="Proteomes" id="UP000823618"/>
    </source>
</evidence>
<accession>A0A9D9HYP8</accession>
<organism evidence="2 3">
    <name type="scientific">Candidatus Scybalomonas excrementavium</name>
    <dbReference type="NCBI Taxonomy" id="2840943"/>
    <lineage>
        <taxon>Bacteria</taxon>
        <taxon>Bacillati</taxon>
        <taxon>Bacillota</taxon>
        <taxon>Clostridia</taxon>
        <taxon>Lachnospirales</taxon>
        <taxon>Lachnospiraceae</taxon>
        <taxon>Lachnospiraceae incertae sedis</taxon>
        <taxon>Candidatus Scybalomonas</taxon>
    </lineage>
</organism>
<name>A0A9D9HYP8_9FIRM</name>
<comment type="caution">
    <text evidence="2">The sequence shown here is derived from an EMBL/GenBank/DDBJ whole genome shotgun (WGS) entry which is preliminary data.</text>
</comment>
<sequence>MTLAQKEKRYALLIVLGIFIGIVISVICGGTDSVLAAKKTVAKKEYYVVSRMEGEVVILENEKGEETQVERKKFPKRIKEEDVVYYRNGKYRKDSRKTRELKKAIEAEMKNFFPS</sequence>
<dbReference type="Pfam" id="PF11213">
    <property type="entry name" value="DUF3006"/>
    <property type="match status" value="1"/>
</dbReference>
<proteinExistence type="predicted"/>
<evidence type="ECO:0000313" key="2">
    <source>
        <dbReference type="EMBL" id="MBO8462623.1"/>
    </source>
</evidence>
<gene>
    <name evidence="2" type="ORF">IAC13_01680</name>
</gene>
<dbReference type="Proteomes" id="UP000823618">
    <property type="component" value="Unassembled WGS sequence"/>
</dbReference>
<dbReference type="EMBL" id="JADIML010000051">
    <property type="protein sequence ID" value="MBO8462623.1"/>
    <property type="molecule type" value="Genomic_DNA"/>
</dbReference>
<keyword evidence="1" id="KW-1133">Transmembrane helix</keyword>
<keyword evidence="1" id="KW-0472">Membrane</keyword>
<dbReference type="InterPro" id="IPR021377">
    <property type="entry name" value="DUF3006"/>
</dbReference>
<evidence type="ECO:0000256" key="1">
    <source>
        <dbReference type="SAM" id="Phobius"/>
    </source>
</evidence>
<reference evidence="2" key="1">
    <citation type="submission" date="2020-10" db="EMBL/GenBank/DDBJ databases">
        <authorList>
            <person name="Gilroy R."/>
        </authorList>
    </citation>
    <scope>NUCLEOTIDE SEQUENCE</scope>
    <source>
        <strain evidence="2">E3-2379</strain>
    </source>
</reference>
<reference evidence="2" key="2">
    <citation type="journal article" date="2021" name="PeerJ">
        <title>Extensive microbial diversity within the chicken gut microbiome revealed by metagenomics and culture.</title>
        <authorList>
            <person name="Gilroy R."/>
            <person name="Ravi A."/>
            <person name="Getino M."/>
            <person name="Pursley I."/>
            <person name="Horton D.L."/>
            <person name="Alikhan N.F."/>
            <person name="Baker D."/>
            <person name="Gharbi K."/>
            <person name="Hall N."/>
            <person name="Watson M."/>
            <person name="Adriaenssens E.M."/>
            <person name="Foster-Nyarko E."/>
            <person name="Jarju S."/>
            <person name="Secka A."/>
            <person name="Antonio M."/>
            <person name="Oren A."/>
            <person name="Chaudhuri R.R."/>
            <person name="La Ragione R."/>
            <person name="Hildebrand F."/>
            <person name="Pallen M.J."/>
        </authorList>
    </citation>
    <scope>NUCLEOTIDE SEQUENCE</scope>
    <source>
        <strain evidence="2">E3-2379</strain>
    </source>
</reference>